<feature type="region of interest" description="Disordered" evidence="1">
    <location>
        <begin position="54"/>
        <end position="90"/>
    </location>
</feature>
<gene>
    <name evidence="3" type="ORF">PCOR1329_LOCUS30136</name>
</gene>
<dbReference type="EMBL" id="CAUYUJ010011506">
    <property type="protein sequence ID" value="CAK0831925.1"/>
    <property type="molecule type" value="Genomic_DNA"/>
</dbReference>
<evidence type="ECO:0000256" key="2">
    <source>
        <dbReference type="SAM" id="SignalP"/>
    </source>
</evidence>
<keyword evidence="2" id="KW-0732">Signal</keyword>
<evidence type="ECO:0000313" key="4">
    <source>
        <dbReference type="Proteomes" id="UP001189429"/>
    </source>
</evidence>
<proteinExistence type="predicted"/>
<organism evidence="3 4">
    <name type="scientific">Prorocentrum cordatum</name>
    <dbReference type="NCBI Taxonomy" id="2364126"/>
    <lineage>
        <taxon>Eukaryota</taxon>
        <taxon>Sar</taxon>
        <taxon>Alveolata</taxon>
        <taxon>Dinophyceae</taxon>
        <taxon>Prorocentrales</taxon>
        <taxon>Prorocentraceae</taxon>
        <taxon>Prorocentrum</taxon>
    </lineage>
</organism>
<dbReference type="Proteomes" id="UP001189429">
    <property type="component" value="Unassembled WGS sequence"/>
</dbReference>
<feature type="chain" id="PRO_5046609913" evidence="2">
    <location>
        <begin position="22"/>
        <end position="117"/>
    </location>
</feature>
<name>A0ABN9SJI9_9DINO</name>
<feature type="compositionally biased region" description="Polar residues" evidence="1">
    <location>
        <begin position="54"/>
        <end position="66"/>
    </location>
</feature>
<feature type="signal peptide" evidence="2">
    <location>
        <begin position="1"/>
        <end position="21"/>
    </location>
</feature>
<comment type="caution">
    <text evidence="3">The sequence shown here is derived from an EMBL/GenBank/DDBJ whole genome shotgun (WGS) entry which is preliminary data.</text>
</comment>
<evidence type="ECO:0000256" key="1">
    <source>
        <dbReference type="SAM" id="MobiDB-lite"/>
    </source>
</evidence>
<protein>
    <submittedName>
        <fullName evidence="3">Uncharacterized protein</fullName>
    </submittedName>
</protein>
<keyword evidence="4" id="KW-1185">Reference proteome</keyword>
<accession>A0ABN9SJI9</accession>
<reference evidence="3" key="1">
    <citation type="submission" date="2023-10" db="EMBL/GenBank/DDBJ databases">
        <authorList>
            <person name="Chen Y."/>
            <person name="Shah S."/>
            <person name="Dougan E. K."/>
            <person name="Thang M."/>
            <person name="Chan C."/>
        </authorList>
    </citation>
    <scope>NUCLEOTIDE SEQUENCE [LARGE SCALE GENOMIC DNA]</scope>
</reference>
<sequence length="117" mass="13294">MAVSSSILLLLFGLFLLGGTTEDRGSLKADIKRLKTQLADNAREMRDLLQKNQDLVKSMNPYQESPEVQKQKLQDAAEVSQKQSSALRQEADLQQRLREKKALLKKLANREQEKAEL</sequence>
<evidence type="ECO:0000313" key="3">
    <source>
        <dbReference type="EMBL" id="CAK0831925.1"/>
    </source>
</evidence>